<evidence type="ECO:0000256" key="5">
    <source>
        <dbReference type="ARBA" id="ARBA00022989"/>
    </source>
</evidence>
<dbReference type="RefSeq" id="WP_104005599.1">
    <property type="nucleotide sequence ID" value="NZ_FNVQ01000007.1"/>
</dbReference>
<keyword evidence="6 7" id="KW-0472">Membrane</keyword>
<evidence type="ECO:0000313" key="9">
    <source>
        <dbReference type="EMBL" id="SEG86188.1"/>
    </source>
</evidence>
<dbReference type="GO" id="GO:0005886">
    <property type="term" value="C:plasma membrane"/>
    <property type="evidence" value="ECO:0007669"/>
    <property type="project" value="UniProtKB-SubCell"/>
</dbReference>
<evidence type="ECO:0000256" key="3">
    <source>
        <dbReference type="ARBA" id="ARBA00022475"/>
    </source>
</evidence>
<evidence type="ECO:0000313" key="10">
    <source>
        <dbReference type="Proteomes" id="UP000236745"/>
    </source>
</evidence>
<dbReference type="InterPro" id="IPR055348">
    <property type="entry name" value="DctQ"/>
</dbReference>
<evidence type="ECO:0000256" key="4">
    <source>
        <dbReference type="ARBA" id="ARBA00022692"/>
    </source>
</evidence>
<dbReference type="Proteomes" id="UP000236745">
    <property type="component" value="Unassembled WGS sequence"/>
</dbReference>
<feature type="domain" description="Tripartite ATP-independent periplasmic transporters DctQ component" evidence="8">
    <location>
        <begin position="21"/>
        <end position="148"/>
    </location>
</feature>
<feature type="transmembrane region" description="Helical" evidence="7">
    <location>
        <begin position="44"/>
        <end position="63"/>
    </location>
</feature>
<keyword evidence="3" id="KW-1003">Cell membrane</keyword>
<evidence type="ECO:0000256" key="2">
    <source>
        <dbReference type="ARBA" id="ARBA00022448"/>
    </source>
</evidence>
<organism evidence="9 10">
    <name type="scientific">Marinobacterium lutimaris</name>
    <dbReference type="NCBI Taxonomy" id="568106"/>
    <lineage>
        <taxon>Bacteria</taxon>
        <taxon>Pseudomonadati</taxon>
        <taxon>Pseudomonadota</taxon>
        <taxon>Gammaproteobacteria</taxon>
        <taxon>Oceanospirillales</taxon>
        <taxon>Oceanospirillaceae</taxon>
        <taxon>Marinobacterium</taxon>
    </lineage>
</organism>
<evidence type="ECO:0000256" key="6">
    <source>
        <dbReference type="ARBA" id="ARBA00023136"/>
    </source>
</evidence>
<feature type="transmembrane region" description="Helical" evidence="7">
    <location>
        <begin position="131"/>
        <end position="155"/>
    </location>
</feature>
<gene>
    <name evidence="9" type="ORF">SAMN05444390_107140</name>
</gene>
<dbReference type="GO" id="GO:0022857">
    <property type="term" value="F:transmembrane transporter activity"/>
    <property type="evidence" value="ECO:0007669"/>
    <property type="project" value="UniProtKB-UniRule"/>
</dbReference>
<feature type="transmembrane region" description="Helical" evidence="7">
    <location>
        <begin position="7"/>
        <end position="24"/>
    </location>
</feature>
<dbReference type="OrthoDB" id="6160477at2"/>
<sequence length="196" mass="21636">MSARIETLLATIFGAIFIALSLLVTVEVVARKFFGIALEGSFELGGYALAVGSTLAFTLALFGRNHIRIDILHDRLPAAIRAMLNLMSLLLMAAFAGLLGYLSVAVIADTLDYRSTAQTSWATPLIYPQSAWLAGQMIFMLVSFALLCKGVWLLVRGRVGQIDDEFHPKSIKQELEEELDNMTERSVMPERREEVA</sequence>
<keyword evidence="2 7" id="KW-0813">Transport</keyword>
<accession>A0A1H6DLW3</accession>
<proteinExistence type="inferred from homology"/>
<comment type="similarity">
    <text evidence="7">Belongs to the TRAP transporter small permease family.</text>
</comment>
<dbReference type="Pfam" id="PF04290">
    <property type="entry name" value="DctQ"/>
    <property type="match status" value="1"/>
</dbReference>
<protein>
    <recommendedName>
        <fullName evidence="7">TRAP transporter small permease protein</fullName>
    </recommendedName>
</protein>
<comment type="subcellular location">
    <subcellularLocation>
        <location evidence="7">Cell inner membrane</location>
        <topology evidence="7">Multi-pass membrane protein</topology>
    </subcellularLocation>
    <subcellularLocation>
        <location evidence="1">Cell membrane</location>
        <topology evidence="1">Multi-pass membrane protein</topology>
    </subcellularLocation>
</comment>
<evidence type="ECO:0000256" key="7">
    <source>
        <dbReference type="RuleBase" id="RU369079"/>
    </source>
</evidence>
<dbReference type="EMBL" id="FNVQ01000007">
    <property type="protein sequence ID" value="SEG86188.1"/>
    <property type="molecule type" value="Genomic_DNA"/>
</dbReference>
<feature type="transmembrane region" description="Helical" evidence="7">
    <location>
        <begin position="84"/>
        <end position="111"/>
    </location>
</feature>
<evidence type="ECO:0000256" key="1">
    <source>
        <dbReference type="ARBA" id="ARBA00004651"/>
    </source>
</evidence>
<reference evidence="9 10" key="1">
    <citation type="submission" date="2016-10" db="EMBL/GenBank/DDBJ databases">
        <authorList>
            <person name="de Groot N.N."/>
        </authorList>
    </citation>
    <scope>NUCLEOTIDE SEQUENCE [LARGE SCALE GENOMIC DNA]</scope>
    <source>
        <strain evidence="9 10">DSM 22012</strain>
    </source>
</reference>
<name>A0A1H6DLW3_9GAMM</name>
<dbReference type="AlphaFoldDB" id="A0A1H6DLW3"/>
<evidence type="ECO:0000259" key="8">
    <source>
        <dbReference type="Pfam" id="PF04290"/>
    </source>
</evidence>
<comment type="subunit">
    <text evidence="7">The complex comprises the extracytoplasmic solute receptor protein and the two transmembrane proteins.</text>
</comment>
<comment type="function">
    <text evidence="7">Part of the tripartite ATP-independent periplasmic (TRAP) transport system.</text>
</comment>
<keyword evidence="10" id="KW-1185">Reference proteome</keyword>
<keyword evidence="5 7" id="KW-1133">Transmembrane helix</keyword>
<keyword evidence="4 7" id="KW-0812">Transmembrane</keyword>
<keyword evidence="7" id="KW-0997">Cell inner membrane</keyword>